<dbReference type="RefSeq" id="WP_096428631.1">
    <property type="nucleotide sequence ID" value="NZ_AP018042.1"/>
</dbReference>
<dbReference type="KEGG" id="mbas:ALGA_1359"/>
<dbReference type="InterPro" id="IPR002686">
    <property type="entry name" value="Transposase_17"/>
</dbReference>
<sequence>MPHVKVYIHFVWSTKYREPFLKSSLIRKKVWKHIKENAAEKGIDMDFINGYYDHCHCLVRLQPDQTISELMQLIKGESSFWINKNKLYKDNFEWQNDYYAVSVGESALQRVRTYIKNQEFHHQFQSFEQEEEVMIEKYGFIKIVPPLKTEGK</sequence>
<dbReference type="OrthoDB" id="9797997at2"/>
<keyword evidence="3" id="KW-1185">Reference proteome</keyword>
<dbReference type="GO" id="GO:0003677">
    <property type="term" value="F:DNA binding"/>
    <property type="evidence" value="ECO:0007669"/>
    <property type="project" value="InterPro"/>
</dbReference>
<dbReference type="PANTHER" id="PTHR33360">
    <property type="entry name" value="TRANSPOSASE FOR INSERTION SEQUENCE ELEMENT IS200"/>
    <property type="match status" value="1"/>
</dbReference>
<protein>
    <submittedName>
        <fullName evidence="2">Transposase</fullName>
    </submittedName>
</protein>
<dbReference type="SMART" id="SM01321">
    <property type="entry name" value="Y1_Tnp"/>
    <property type="match status" value="1"/>
</dbReference>
<proteinExistence type="predicted"/>
<dbReference type="Pfam" id="PF01797">
    <property type="entry name" value="Y1_Tnp"/>
    <property type="match status" value="1"/>
</dbReference>
<evidence type="ECO:0000313" key="3">
    <source>
        <dbReference type="Proteomes" id="UP000218267"/>
    </source>
</evidence>
<dbReference type="AlphaFoldDB" id="A0A1Y1CI34"/>
<evidence type="ECO:0000259" key="1">
    <source>
        <dbReference type="SMART" id="SM01321"/>
    </source>
</evidence>
<feature type="domain" description="Transposase IS200-like" evidence="1">
    <location>
        <begin position="3"/>
        <end position="118"/>
    </location>
</feature>
<dbReference type="EMBL" id="AP018042">
    <property type="protein sequence ID" value="BAX79743.1"/>
    <property type="molecule type" value="Genomic_DNA"/>
</dbReference>
<dbReference type="NCBIfam" id="NF033573">
    <property type="entry name" value="transpos_IS200"/>
    <property type="match status" value="1"/>
</dbReference>
<gene>
    <name evidence="2" type="ORF">ALGA_1359</name>
</gene>
<reference evidence="3" key="2">
    <citation type="journal article" date="2020" name="Antonie Van Leeuwenhoek">
        <title>Labilibaculum antarcticum sp. nov., a novel facultative anaerobic, psychrotorelant bacterium isolated from marine sediment of Antarctica.</title>
        <authorList>
            <person name="Watanabe M."/>
            <person name="Kojima H."/>
            <person name="Fukui M."/>
        </authorList>
    </citation>
    <scope>NUCLEOTIDE SEQUENCE [LARGE SCALE GENOMIC DNA]</scope>
    <source>
        <strain evidence="3">SPP2</strain>
    </source>
</reference>
<dbReference type="SUPFAM" id="SSF143422">
    <property type="entry name" value="Transposase IS200-like"/>
    <property type="match status" value="1"/>
</dbReference>
<evidence type="ECO:0000313" key="2">
    <source>
        <dbReference type="EMBL" id="BAX79743.1"/>
    </source>
</evidence>
<dbReference type="Gene3D" id="3.30.70.1290">
    <property type="entry name" value="Transposase IS200-like"/>
    <property type="match status" value="1"/>
</dbReference>
<dbReference type="Proteomes" id="UP000218267">
    <property type="component" value="Chromosome"/>
</dbReference>
<accession>A0A1Y1CI34</accession>
<organism evidence="2 3">
    <name type="scientific">Labilibaculum antarcticum</name>
    <dbReference type="NCBI Taxonomy" id="1717717"/>
    <lineage>
        <taxon>Bacteria</taxon>
        <taxon>Pseudomonadati</taxon>
        <taxon>Bacteroidota</taxon>
        <taxon>Bacteroidia</taxon>
        <taxon>Marinilabiliales</taxon>
        <taxon>Marinifilaceae</taxon>
        <taxon>Labilibaculum</taxon>
    </lineage>
</organism>
<reference evidence="2 3" key="1">
    <citation type="journal article" date="2018" name="Mar. Genomics">
        <title>Complete genome sequence of Marinifilaceae bacterium strain SPP2, isolated from the Antarctic marine sediment.</title>
        <authorList>
            <person name="Watanabe M."/>
            <person name="Kojima H."/>
            <person name="Fukui M."/>
        </authorList>
    </citation>
    <scope>NUCLEOTIDE SEQUENCE [LARGE SCALE GENOMIC DNA]</scope>
    <source>
        <strain evidence="2 3">SPP2</strain>
    </source>
</reference>
<dbReference type="PANTHER" id="PTHR33360:SF2">
    <property type="entry name" value="TRANSPOSASE FOR INSERTION SEQUENCE ELEMENT IS200"/>
    <property type="match status" value="1"/>
</dbReference>
<dbReference type="InterPro" id="IPR036515">
    <property type="entry name" value="Transposase_17_sf"/>
</dbReference>
<name>A0A1Y1CI34_9BACT</name>
<dbReference type="GO" id="GO:0004803">
    <property type="term" value="F:transposase activity"/>
    <property type="evidence" value="ECO:0007669"/>
    <property type="project" value="InterPro"/>
</dbReference>
<dbReference type="GO" id="GO:0006313">
    <property type="term" value="P:DNA transposition"/>
    <property type="evidence" value="ECO:0007669"/>
    <property type="project" value="InterPro"/>
</dbReference>